<protein>
    <submittedName>
        <fullName evidence="1">RimK family alpha-L-glutamate ligase</fullName>
    </submittedName>
</protein>
<gene>
    <name evidence="1" type="ORF">ACEZDG_03540</name>
</gene>
<dbReference type="Proteomes" id="UP001592582">
    <property type="component" value="Unassembled WGS sequence"/>
</dbReference>
<name>A0ABV6V3Y6_9ACTN</name>
<comment type="caution">
    <text evidence="1">The sequence shown here is derived from an EMBL/GenBank/DDBJ whole genome shotgun (WGS) entry which is preliminary data.</text>
</comment>
<keyword evidence="1" id="KW-0436">Ligase</keyword>
<keyword evidence="2" id="KW-1185">Reference proteome</keyword>
<organism evidence="1 2">
    <name type="scientific">Streptacidiphilus alkalitolerans</name>
    <dbReference type="NCBI Taxonomy" id="3342712"/>
    <lineage>
        <taxon>Bacteria</taxon>
        <taxon>Bacillati</taxon>
        <taxon>Actinomycetota</taxon>
        <taxon>Actinomycetes</taxon>
        <taxon>Kitasatosporales</taxon>
        <taxon>Streptomycetaceae</taxon>
        <taxon>Streptacidiphilus</taxon>
    </lineage>
</organism>
<accession>A0ABV6V3Y6</accession>
<sequence>MTSKGRVVLATSTTGIERDSDMPLLLDALRERGVEAEAVRWDDPDYDWSGCTDVVVRSTWDYGPRLAEYLAWTDRVSAVARLHNPAEVVRWSSDKHYLRELAEQGVPVVPTAFLAPGEKVVLPGYEQFVVKPTVSAGARDTARYTADQGALAEAHVLALHAAGRTAMVQPYLARIAEGERALAFLGGAFSHALRKGPVLTDVGVIDNARVAHPDLILHQPSDAEREVAAAALRAAPRPDEILIARVDLALADDGTPLLMELELIEPFLFLGHTPAGLARFARTIEEWSGGREDA</sequence>
<dbReference type="InterPro" id="IPR053191">
    <property type="entry name" value="DcsG_Biosynth_Enzyme"/>
</dbReference>
<dbReference type="EMBL" id="JBHEZX010000001">
    <property type="protein sequence ID" value="MFC1408352.1"/>
    <property type="molecule type" value="Genomic_DNA"/>
</dbReference>
<dbReference type="GO" id="GO:0016874">
    <property type="term" value="F:ligase activity"/>
    <property type="evidence" value="ECO:0007669"/>
    <property type="project" value="UniProtKB-KW"/>
</dbReference>
<evidence type="ECO:0000313" key="2">
    <source>
        <dbReference type="Proteomes" id="UP001592582"/>
    </source>
</evidence>
<reference evidence="1 2" key="1">
    <citation type="submission" date="2024-09" db="EMBL/GenBank/DDBJ databases">
        <authorList>
            <person name="Lee S.D."/>
        </authorList>
    </citation>
    <scope>NUCLEOTIDE SEQUENCE [LARGE SCALE GENOMIC DNA]</scope>
    <source>
        <strain evidence="1 2">N1-1</strain>
    </source>
</reference>
<dbReference type="SUPFAM" id="SSF56059">
    <property type="entry name" value="Glutathione synthetase ATP-binding domain-like"/>
    <property type="match status" value="1"/>
</dbReference>
<dbReference type="PANTHER" id="PTHR39217">
    <property type="match status" value="1"/>
</dbReference>
<dbReference type="PANTHER" id="PTHR39217:SF1">
    <property type="entry name" value="GLUTATHIONE SYNTHETASE"/>
    <property type="match status" value="1"/>
</dbReference>
<evidence type="ECO:0000313" key="1">
    <source>
        <dbReference type="EMBL" id="MFC1408352.1"/>
    </source>
</evidence>
<proteinExistence type="predicted"/>